<sequence>MNDPNEHTGAYPPYQSTYYNVEPAEHNRMYGAGYTGGHEMHQMPGSPYPMPAPDQNNVPTPPVGLSEYPMANLDGGGGYMSWQNPAPPSVSVEPTSAMVSAVYNQSLNDARYGGAYSPPQQQPNSPPPNYITQPNQHRNGTVPLNPG</sequence>
<protein>
    <submittedName>
        <fullName evidence="2">Uncharacterized protein</fullName>
    </submittedName>
</protein>
<feature type="compositionally biased region" description="Pro residues" evidence="1">
    <location>
        <begin position="120"/>
        <end position="129"/>
    </location>
</feature>
<proteinExistence type="predicted"/>
<evidence type="ECO:0000313" key="3">
    <source>
        <dbReference type="Proteomes" id="UP000240883"/>
    </source>
</evidence>
<evidence type="ECO:0000256" key="1">
    <source>
        <dbReference type="SAM" id="MobiDB-lite"/>
    </source>
</evidence>
<name>A0A2T2NC51_CORCC</name>
<feature type="compositionally biased region" description="Polar residues" evidence="1">
    <location>
        <begin position="130"/>
        <end position="139"/>
    </location>
</feature>
<gene>
    <name evidence="2" type="ORF">BS50DRAFT_679407</name>
</gene>
<dbReference type="EMBL" id="KZ678140">
    <property type="protein sequence ID" value="PSN63031.1"/>
    <property type="molecule type" value="Genomic_DNA"/>
</dbReference>
<keyword evidence="3" id="KW-1185">Reference proteome</keyword>
<dbReference type="AlphaFoldDB" id="A0A2T2NC51"/>
<feature type="region of interest" description="Disordered" evidence="1">
    <location>
        <begin position="109"/>
        <end position="147"/>
    </location>
</feature>
<accession>A0A2T2NC51</accession>
<evidence type="ECO:0000313" key="2">
    <source>
        <dbReference type="EMBL" id="PSN63031.1"/>
    </source>
</evidence>
<feature type="region of interest" description="Disordered" evidence="1">
    <location>
        <begin position="41"/>
        <end position="70"/>
    </location>
</feature>
<dbReference type="Proteomes" id="UP000240883">
    <property type="component" value="Unassembled WGS sequence"/>
</dbReference>
<reference evidence="2 3" key="1">
    <citation type="journal article" date="2018" name="Front. Microbiol.">
        <title>Genome-Wide Analysis of Corynespora cassiicola Leaf Fall Disease Putative Effectors.</title>
        <authorList>
            <person name="Lopez D."/>
            <person name="Ribeiro S."/>
            <person name="Label P."/>
            <person name="Fumanal B."/>
            <person name="Venisse J.S."/>
            <person name="Kohler A."/>
            <person name="de Oliveira R.R."/>
            <person name="Labutti K."/>
            <person name="Lipzen A."/>
            <person name="Lail K."/>
            <person name="Bauer D."/>
            <person name="Ohm R.A."/>
            <person name="Barry K.W."/>
            <person name="Spatafora J."/>
            <person name="Grigoriev I.V."/>
            <person name="Martin F.M."/>
            <person name="Pujade-Renaud V."/>
        </authorList>
    </citation>
    <scope>NUCLEOTIDE SEQUENCE [LARGE SCALE GENOMIC DNA]</scope>
    <source>
        <strain evidence="2 3">Philippines</strain>
    </source>
</reference>
<organism evidence="2 3">
    <name type="scientific">Corynespora cassiicola Philippines</name>
    <dbReference type="NCBI Taxonomy" id="1448308"/>
    <lineage>
        <taxon>Eukaryota</taxon>
        <taxon>Fungi</taxon>
        <taxon>Dikarya</taxon>
        <taxon>Ascomycota</taxon>
        <taxon>Pezizomycotina</taxon>
        <taxon>Dothideomycetes</taxon>
        <taxon>Pleosporomycetidae</taxon>
        <taxon>Pleosporales</taxon>
        <taxon>Corynesporascaceae</taxon>
        <taxon>Corynespora</taxon>
    </lineage>
</organism>